<sequence>MAHKKKLLLLTSSDSLDNNSPCRSSDDSPGSCASVITAGTADSQVIRADKVGDVCLSQDGSRDIMTGTKGYGEMSDQEKARAEKVEMLAHHKESLEALKASITPAERQQLAVVVNTISR</sequence>
<proteinExistence type="predicted"/>
<evidence type="ECO:0000313" key="2">
    <source>
        <dbReference type="Proteomes" id="UP000784294"/>
    </source>
</evidence>
<dbReference type="EMBL" id="CAAALY010002772">
    <property type="protein sequence ID" value="VEL07923.1"/>
    <property type="molecule type" value="Genomic_DNA"/>
</dbReference>
<protein>
    <submittedName>
        <fullName evidence="1">Uncharacterized protein</fullName>
    </submittedName>
</protein>
<accession>A0A448WBV6</accession>
<dbReference type="Proteomes" id="UP000784294">
    <property type="component" value="Unassembled WGS sequence"/>
</dbReference>
<gene>
    <name evidence="1" type="ORF">PXEA_LOCUS1363</name>
</gene>
<dbReference type="OrthoDB" id="272392at2759"/>
<organism evidence="1 2">
    <name type="scientific">Protopolystoma xenopodis</name>
    <dbReference type="NCBI Taxonomy" id="117903"/>
    <lineage>
        <taxon>Eukaryota</taxon>
        <taxon>Metazoa</taxon>
        <taxon>Spiralia</taxon>
        <taxon>Lophotrochozoa</taxon>
        <taxon>Platyhelminthes</taxon>
        <taxon>Monogenea</taxon>
        <taxon>Polyopisthocotylea</taxon>
        <taxon>Polystomatidea</taxon>
        <taxon>Polystomatidae</taxon>
        <taxon>Protopolystoma</taxon>
    </lineage>
</organism>
<dbReference type="AlphaFoldDB" id="A0A448WBV6"/>
<keyword evidence="2" id="KW-1185">Reference proteome</keyword>
<name>A0A448WBV6_9PLAT</name>
<evidence type="ECO:0000313" key="1">
    <source>
        <dbReference type="EMBL" id="VEL07923.1"/>
    </source>
</evidence>
<comment type="caution">
    <text evidence="1">The sequence shown here is derived from an EMBL/GenBank/DDBJ whole genome shotgun (WGS) entry which is preliminary data.</text>
</comment>
<reference evidence="1" key="1">
    <citation type="submission" date="2018-11" db="EMBL/GenBank/DDBJ databases">
        <authorList>
            <consortium name="Pathogen Informatics"/>
        </authorList>
    </citation>
    <scope>NUCLEOTIDE SEQUENCE</scope>
</reference>